<proteinExistence type="predicted"/>
<dbReference type="RefSeq" id="WP_136641157.1">
    <property type="nucleotide sequence ID" value="NZ_QYRT01000006.1"/>
</dbReference>
<feature type="transmembrane region" description="Helical" evidence="1">
    <location>
        <begin position="241"/>
        <end position="263"/>
    </location>
</feature>
<dbReference type="Proteomes" id="UP000306192">
    <property type="component" value="Unassembled WGS sequence"/>
</dbReference>
<keyword evidence="1" id="KW-0472">Membrane</keyword>
<dbReference type="PANTHER" id="PTHR41282:SF1">
    <property type="entry name" value="CONSERVED TRANSMEMBRANE PROTEIN-RELATED"/>
    <property type="match status" value="1"/>
</dbReference>
<keyword evidence="1" id="KW-1133">Transmembrane helix</keyword>
<dbReference type="Pfam" id="PF12811">
    <property type="entry name" value="BaxI_1"/>
    <property type="match status" value="1"/>
</dbReference>
<evidence type="ECO:0000256" key="1">
    <source>
        <dbReference type="SAM" id="Phobius"/>
    </source>
</evidence>
<dbReference type="InterPro" id="IPR010539">
    <property type="entry name" value="BaxI_1-like"/>
</dbReference>
<evidence type="ECO:0000313" key="2">
    <source>
        <dbReference type="EMBL" id="TIH39437.1"/>
    </source>
</evidence>
<feature type="transmembrane region" description="Helical" evidence="1">
    <location>
        <begin position="76"/>
        <end position="94"/>
    </location>
</feature>
<sequence length="265" mass="28026">MASQNPAFSRNPVFNGKAPVKPSATLSADGLQAMYDAPTATAADTDRMSYDDVIVKTGISFIVLLAFAAVGWQIPALAIPGALIGFGLAMVNIFKREPSAPLILLYAGAQGLFIGAISSFFERLFPGVVVQAVIATICVFAVTLALFASGKIRASKRNTKIFMIALIGYAVFSLVNFVLVMTGVNKDAFGLSSSVHLFGIPLGVVLGVVATLLAAYMLVLDFDQIKTGVTAGAPRKYGWSAAFGLVVTLVFLYTQLLRMFAIARN</sequence>
<reference evidence="2 3" key="1">
    <citation type="journal article" date="2019" name="Microorganisms">
        <title>Systematic Affiliation and Genome Analysis of Subtercola vilae DB165(T) with Particular Emphasis on Cold Adaptation of an Isolate from a High-Altitude Cold Volcano Lake.</title>
        <authorList>
            <person name="Villalobos A.S."/>
            <person name="Wiese J."/>
            <person name="Imhoff J.F."/>
            <person name="Dorador C."/>
            <person name="Keller A."/>
            <person name="Hentschel U."/>
        </authorList>
    </citation>
    <scope>NUCLEOTIDE SEQUENCE [LARGE SCALE GENOMIC DNA]</scope>
    <source>
        <strain evidence="2 3">DB165</strain>
    </source>
</reference>
<feature type="transmembrane region" description="Helical" evidence="1">
    <location>
        <begin position="161"/>
        <end position="184"/>
    </location>
</feature>
<feature type="transmembrane region" description="Helical" evidence="1">
    <location>
        <begin position="101"/>
        <end position="121"/>
    </location>
</feature>
<feature type="transmembrane region" description="Helical" evidence="1">
    <location>
        <begin position="127"/>
        <end position="149"/>
    </location>
</feature>
<keyword evidence="3" id="KW-1185">Reference proteome</keyword>
<accession>A0A4T2C5L6</accession>
<dbReference type="OrthoDB" id="116480at2"/>
<protein>
    <submittedName>
        <fullName evidence="2">Bax inhibitor-1/YccA family protein</fullName>
    </submittedName>
</protein>
<dbReference type="AlphaFoldDB" id="A0A4T2C5L6"/>
<dbReference type="EMBL" id="QYRT01000006">
    <property type="protein sequence ID" value="TIH39437.1"/>
    <property type="molecule type" value="Genomic_DNA"/>
</dbReference>
<evidence type="ECO:0000313" key="3">
    <source>
        <dbReference type="Proteomes" id="UP000306192"/>
    </source>
</evidence>
<feature type="transmembrane region" description="Helical" evidence="1">
    <location>
        <begin position="53"/>
        <end position="70"/>
    </location>
</feature>
<name>A0A4T2C5L6_9MICO</name>
<organism evidence="2 3">
    <name type="scientific">Subtercola vilae</name>
    <dbReference type="NCBI Taxonomy" id="2056433"/>
    <lineage>
        <taxon>Bacteria</taxon>
        <taxon>Bacillati</taxon>
        <taxon>Actinomycetota</taxon>
        <taxon>Actinomycetes</taxon>
        <taxon>Micrococcales</taxon>
        <taxon>Microbacteriaceae</taxon>
        <taxon>Subtercola</taxon>
    </lineage>
</organism>
<feature type="transmembrane region" description="Helical" evidence="1">
    <location>
        <begin position="196"/>
        <end position="220"/>
    </location>
</feature>
<comment type="caution">
    <text evidence="2">The sequence shown here is derived from an EMBL/GenBank/DDBJ whole genome shotgun (WGS) entry which is preliminary data.</text>
</comment>
<keyword evidence="1" id="KW-0812">Transmembrane</keyword>
<gene>
    <name evidence="2" type="ORF">D4765_05045</name>
</gene>
<dbReference type="PANTHER" id="PTHR41282">
    <property type="entry name" value="CONSERVED TRANSMEMBRANE PROTEIN-RELATED"/>
    <property type="match status" value="1"/>
</dbReference>